<comment type="catalytic activity">
    <reaction evidence="24">
        <text>decanoyl-CoA + H2O = decanoate + CoA + H(+)</text>
        <dbReference type="Rhea" id="RHEA:40059"/>
        <dbReference type="ChEBI" id="CHEBI:15377"/>
        <dbReference type="ChEBI" id="CHEBI:15378"/>
        <dbReference type="ChEBI" id="CHEBI:27689"/>
        <dbReference type="ChEBI" id="CHEBI:57287"/>
        <dbReference type="ChEBI" id="CHEBI:61430"/>
    </reaction>
    <physiologicalReaction direction="left-to-right" evidence="24">
        <dbReference type="Rhea" id="RHEA:40060"/>
    </physiologicalReaction>
</comment>
<dbReference type="GO" id="GO:0005743">
    <property type="term" value="C:mitochondrial inner membrane"/>
    <property type="evidence" value="ECO:0007669"/>
    <property type="project" value="UniProtKB-SubCell"/>
</dbReference>
<dbReference type="Gene3D" id="3.10.129.10">
    <property type="entry name" value="Hotdog Thioesterase"/>
    <property type="match status" value="1"/>
</dbReference>
<evidence type="ECO:0000256" key="8">
    <source>
        <dbReference type="ARBA" id="ARBA00022792"/>
    </source>
</evidence>
<gene>
    <name evidence="29" type="primary">LOC123032941</name>
</gene>
<evidence type="ECO:0000256" key="4">
    <source>
        <dbReference type="ARBA" id="ARBA00004637"/>
    </source>
</evidence>
<evidence type="ECO:0000256" key="21">
    <source>
        <dbReference type="ARBA" id="ARBA00043210"/>
    </source>
</evidence>
<evidence type="ECO:0000256" key="22">
    <source>
        <dbReference type="ARBA" id="ARBA00047588"/>
    </source>
</evidence>
<comment type="catalytic activity">
    <reaction evidence="16">
        <text>(5Z,8Z,11Z,14Z)-eicosatetraenoyl-CoA + H2O = (5Z,8Z,11Z,14Z)-eicosatetraenoate + CoA + H(+)</text>
        <dbReference type="Rhea" id="RHEA:40151"/>
        <dbReference type="ChEBI" id="CHEBI:15377"/>
        <dbReference type="ChEBI" id="CHEBI:15378"/>
        <dbReference type="ChEBI" id="CHEBI:32395"/>
        <dbReference type="ChEBI" id="CHEBI:57287"/>
        <dbReference type="ChEBI" id="CHEBI:57368"/>
    </reaction>
    <physiologicalReaction direction="left-to-right" evidence="16">
        <dbReference type="Rhea" id="RHEA:40152"/>
    </physiologicalReaction>
</comment>
<keyword evidence="30" id="KW-1185">Reference proteome</keyword>
<keyword evidence="14" id="KW-0472">Membrane</keyword>
<evidence type="ECO:0000256" key="25">
    <source>
        <dbReference type="ARBA" id="ARBA00048074"/>
    </source>
</evidence>
<keyword evidence="11" id="KW-0809">Transit peptide</keyword>
<dbReference type="OMA" id="MFYNDVE"/>
<dbReference type="PANTHER" id="PTHR12418">
    <property type="entry name" value="ACYL-COENZYME A THIOESTERASE THEM4"/>
    <property type="match status" value="1"/>
</dbReference>
<keyword evidence="12" id="KW-0443">Lipid metabolism</keyword>
<dbReference type="RefSeq" id="XP_044305116.1">
    <property type="nucleotide sequence ID" value="XM_044449181.1"/>
</dbReference>
<accession>A0A8D2KV82</accession>
<dbReference type="PANTHER" id="PTHR12418:SF19">
    <property type="entry name" value="ACYL-COENZYME A THIOESTERASE THEM4"/>
    <property type="match status" value="1"/>
</dbReference>
<evidence type="ECO:0000256" key="11">
    <source>
        <dbReference type="ARBA" id="ARBA00022946"/>
    </source>
</evidence>
<feature type="compositionally biased region" description="Polar residues" evidence="27">
    <location>
        <begin position="244"/>
        <end position="262"/>
    </location>
</feature>
<comment type="subcellular location">
    <subcellularLocation>
        <location evidence="3">Cell projection</location>
        <location evidence="3">Ruffle membrane</location>
    </subcellularLocation>
    <subcellularLocation>
        <location evidence="1">Cytoplasm</location>
    </subcellularLocation>
    <subcellularLocation>
        <location evidence="4">Mitochondrion inner membrane</location>
        <topology evidence="4">Peripheral membrane protein</topology>
    </subcellularLocation>
    <subcellularLocation>
        <location evidence="2">Mitochondrion intermembrane space</location>
    </subcellularLocation>
</comment>
<keyword evidence="6" id="KW-0963">Cytoplasm</keyword>
<protein>
    <recommendedName>
        <fullName evidence="20">Acyl-coenzyme A thioesterase THEM4</fullName>
        <ecNumber evidence="19">3.1.2.2</ecNumber>
    </recommendedName>
    <alternativeName>
        <fullName evidence="21">Thioesterase superfamily member 4</fullName>
    </alternativeName>
</protein>
<feature type="domain" description="Thioesterase" evidence="28">
    <location>
        <begin position="153"/>
        <end position="225"/>
    </location>
</feature>
<dbReference type="GO" id="GO:0006631">
    <property type="term" value="P:fatty acid metabolic process"/>
    <property type="evidence" value="ECO:0007669"/>
    <property type="project" value="UniProtKB-KW"/>
</dbReference>
<reference evidence="29" key="2">
    <citation type="submission" date="2025-09" db="UniProtKB">
        <authorList>
            <consortium name="Ensembl"/>
        </authorList>
    </citation>
    <scope>IDENTIFICATION</scope>
</reference>
<dbReference type="GO" id="GO:0006915">
    <property type="term" value="P:apoptotic process"/>
    <property type="evidence" value="ECO:0007669"/>
    <property type="project" value="UniProtKB-KW"/>
</dbReference>
<comment type="catalytic activity">
    <reaction evidence="23">
        <text>hexadecanoyl-CoA + H2O = hexadecanoate + CoA + H(+)</text>
        <dbReference type="Rhea" id="RHEA:16645"/>
        <dbReference type="ChEBI" id="CHEBI:7896"/>
        <dbReference type="ChEBI" id="CHEBI:15377"/>
        <dbReference type="ChEBI" id="CHEBI:15378"/>
        <dbReference type="ChEBI" id="CHEBI:57287"/>
        <dbReference type="ChEBI" id="CHEBI:57379"/>
        <dbReference type="EC" id="3.1.2.2"/>
    </reaction>
    <physiologicalReaction direction="left-to-right" evidence="23">
        <dbReference type="Rhea" id="RHEA:16646"/>
    </physiologicalReaction>
</comment>
<evidence type="ECO:0000256" key="27">
    <source>
        <dbReference type="SAM" id="MobiDB-lite"/>
    </source>
</evidence>
<evidence type="ECO:0000256" key="6">
    <source>
        <dbReference type="ARBA" id="ARBA00022490"/>
    </source>
</evidence>
<evidence type="ECO:0000256" key="26">
    <source>
        <dbReference type="ARBA" id="ARBA00048180"/>
    </source>
</evidence>
<evidence type="ECO:0000256" key="14">
    <source>
        <dbReference type="ARBA" id="ARBA00023136"/>
    </source>
</evidence>
<keyword evidence="7" id="KW-0053">Apoptosis</keyword>
<evidence type="ECO:0000256" key="10">
    <source>
        <dbReference type="ARBA" id="ARBA00022832"/>
    </source>
</evidence>
<evidence type="ECO:0000256" key="1">
    <source>
        <dbReference type="ARBA" id="ARBA00004496"/>
    </source>
</evidence>
<comment type="catalytic activity">
    <reaction evidence="25">
        <text>dodecanoyl-CoA + H2O = dodecanoate + CoA + H(+)</text>
        <dbReference type="Rhea" id="RHEA:30135"/>
        <dbReference type="ChEBI" id="CHEBI:15377"/>
        <dbReference type="ChEBI" id="CHEBI:15378"/>
        <dbReference type="ChEBI" id="CHEBI:18262"/>
        <dbReference type="ChEBI" id="CHEBI:57287"/>
        <dbReference type="ChEBI" id="CHEBI:57375"/>
    </reaction>
    <physiologicalReaction direction="left-to-right" evidence="25">
        <dbReference type="Rhea" id="RHEA:30136"/>
    </physiologicalReaction>
</comment>
<dbReference type="RefSeq" id="XP_044305113.1">
    <property type="nucleotide sequence ID" value="XM_044449178.1"/>
</dbReference>
<evidence type="ECO:0000256" key="15">
    <source>
        <dbReference type="ARBA" id="ARBA00023273"/>
    </source>
</evidence>
<evidence type="ECO:0000256" key="19">
    <source>
        <dbReference type="ARBA" id="ARBA00038848"/>
    </source>
</evidence>
<keyword evidence="9" id="KW-0378">Hydrolase</keyword>
<dbReference type="KEGG" id="vko:123032941"/>
<keyword evidence="8" id="KW-0999">Mitochondrion inner membrane</keyword>
<evidence type="ECO:0000313" key="29">
    <source>
        <dbReference type="Ensembl" id="ENSVKKP00000009672.1"/>
    </source>
</evidence>
<dbReference type="OrthoDB" id="506431at2759"/>
<evidence type="ECO:0000256" key="5">
    <source>
        <dbReference type="ARBA" id="ARBA00022475"/>
    </source>
</evidence>
<sequence>MLRSFLRAMKGLACQRTPRAPSQAALASEGTLQRASHALVCNATIPLTQPEKTKDYALPNPGWSQEMLDQFNRLMEMTEDGTWRKLPSYRHALEHIPGETRHWKQLKDISIRNFLRNTDVEGAGFEYAMFLNLSEERLLCVFQPGPYLGGPPGFTHGGSIASILDASLGTTANCIAGRAMTAHLSINYKSPLPLGSVVLVKSRLDRMEGRKLFTSGQVESLDGQTLYAEASGLFIKVQDKKPSSNEQGPSTQAETSSSPEAS</sequence>
<evidence type="ECO:0000256" key="12">
    <source>
        <dbReference type="ARBA" id="ARBA00023098"/>
    </source>
</evidence>
<dbReference type="EC" id="3.1.2.2" evidence="19"/>
<dbReference type="Proteomes" id="UP000694545">
    <property type="component" value="Unplaced"/>
</dbReference>
<evidence type="ECO:0000256" key="20">
    <source>
        <dbReference type="ARBA" id="ARBA00040123"/>
    </source>
</evidence>
<keyword evidence="15" id="KW-0966">Cell projection</keyword>
<dbReference type="RefSeq" id="XP_044305114.1">
    <property type="nucleotide sequence ID" value="XM_044449179.1"/>
</dbReference>
<dbReference type="Ensembl" id="ENSVKKT00000009913.1">
    <property type="protein sequence ID" value="ENSVKKP00000009672.1"/>
    <property type="gene ID" value="ENSVKKG00000006822.1"/>
</dbReference>
<dbReference type="AlphaFoldDB" id="A0A8D2KV82"/>
<dbReference type="SUPFAM" id="SSF54637">
    <property type="entry name" value="Thioesterase/thiol ester dehydrase-isomerase"/>
    <property type="match status" value="1"/>
</dbReference>
<evidence type="ECO:0000256" key="7">
    <source>
        <dbReference type="ARBA" id="ARBA00022703"/>
    </source>
</evidence>
<name>A0A8D2KV82_VARKO</name>
<dbReference type="GO" id="GO:0032587">
    <property type="term" value="C:ruffle membrane"/>
    <property type="evidence" value="ECO:0007669"/>
    <property type="project" value="UniProtKB-SubCell"/>
</dbReference>
<dbReference type="GO" id="GO:0016787">
    <property type="term" value="F:hydrolase activity"/>
    <property type="evidence" value="ECO:0007669"/>
    <property type="project" value="UniProtKB-KW"/>
</dbReference>
<evidence type="ECO:0000256" key="16">
    <source>
        <dbReference type="ARBA" id="ARBA00035852"/>
    </source>
</evidence>
<comment type="catalytic activity">
    <reaction evidence="26">
        <text>tetradecanoyl-CoA + H2O = tetradecanoate + CoA + H(+)</text>
        <dbReference type="Rhea" id="RHEA:40119"/>
        <dbReference type="ChEBI" id="CHEBI:15377"/>
        <dbReference type="ChEBI" id="CHEBI:15378"/>
        <dbReference type="ChEBI" id="CHEBI:30807"/>
        <dbReference type="ChEBI" id="CHEBI:57287"/>
        <dbReference type="ChEBI" id="CHEBI:57385"/>
    </reaction>
    <physiologicalReaction direction="left-to-right" evidence="26">
        <dbReference type="Rhea" id="RHEA:40120"/>
    </physiologicalReaction>
</comment>
<organism evidence="29 30">
    <name type="scientific">Varanus komodoensis</name>
    <name type="common">Komodo dragon</name>
    <dbReference type="NCBI Taxonomy" id="61221"/>
    <lineage>
        <taxon>Eukaryota</taxon>
        <taxon>Metazoa</taxon>
        <taxon>Chordata</taxon>
        <taxon>Craniata</taxon>
        <taxon>Vertebrata</taxon>
        <taxon>Euteleostomi</taxon>
        <taxon>Lepidosauria</taxon>
        <taxon>Squamata</taxon>
        <taxon>Bifurcata</taxon>
        <taxon>Unidentata</taxon>
        <taxon>Episquamata</taxon>
        <taxon>Toxicofera</taxon>
        <taxon>Anguimorpha</taxon>
        <taxon>Paleoanguimorpha</taxon>
        <taxon>Varanoidea</taxon>
        <taxon>Varanidae</taxon>
        <taxon>Varanus</taxon>
    </lineage>
</organism>
<evidence type="ECO:0000313" key="30">
    <source>
        <dbReference type="Proteomes" id="UP000694545"/>
    </source>
</evidence>
<evidence type="ECO:0000256" key="17">
    <source>
        <dbReference type="ARBA" id="ARBA00037002"/>
    </source>
</evidence>
<evidence type="ECO:0000256" key="2">
    <source>
        <dbReference type="ARBA" id="ARBA00004569"/>
    </source>
</evidence>
<comment type="similarity">
    <text evidence="18">Belongs to the THEM4/THEM5 thioesterase family.</text>
</comment>
<dbReference type="Pfam" id="PF03061">
    <property type="entry name" value="4HBT"/>
    <property type="match status" value="1"/>
</dbReference>
<evidence type="ECO:0000259" key="28">
    <source>
        <dbReference type="Pfam" id="PF03061"/>
    </source>
</evidence>
<dbReference type="InterPro" id="IPR029069">
    <property type="entry name" value="HotDog_dom_sf"/>
</dbReference>
<dbReference type="GO" id="GO:0005758">
    <property type="term" value="C:mitochondrial intermembrane space"/>
    <property type="evidence" value="ECO:0007669"/>
    <property type="project" value="UniProtKB-SubCell"/>
</dbReference>
<evidence type="ECO:0000256" key="24">
    <source>
        <dbReference type="ARBA" id="ARBA00047969"/>
    </source>
</evidence>
<reference evidence="29" key="1">
    <citation type="submission" date="2025-08" db="UniProtKB">
        <authorList>
            <consortium name="Ensembl"/>
        </authorList>
    </citation>
    <scope>IDENTIFICATION</scope>
</reference>
<comment type="catalytic activity">
    <reaction evidence="17">
        <text>(9Z)-octadecenoyl-CoA + H2O = (9Z)-octadecenoate + CoA + H(+)</text>
        <dbReference type="Rhea" id="RHEA:40139"/>
        <dbReference type="ChEBI" id="CHEBI:15377"/>
        <dbReference type="ChEBI" id="CHEBI:15378"/>
        <dbReference type="ChEBI" id="CHEBI:30823"/>
        <dbReference type="ChEBI" id="CHEBI:57287"/>
        <dbReference type="ChEBI" id="CHEBI:57387"/>
    </reaction>
    <physiologicalReaction direction="left-to-right" evidence="17">
        <dbReference type="Rhea" id="RHEA:40140"/>
    </physiologicalReaction>
</comment>
<keyword evidence="10" id="KW-0276">Fatty acid metabolism</keyword>
<dbReference type="InterPro" id="IPR006683">
    <property type="entry name" value="Thioestr_dom"/>
</dbReference>
<dbReference type="InterPro" id="IPR052365">
    <property type="entry name" value="THEM4/THEM5_acyl-CoA_thioest"/>
</dbReference>
<feature type="region of interest" description="Disordered" evidence="27">
    <location>
        <begin position="238"/>
        <end position="262"/>
    </location>
</feature>
<evidence type="ECO:0000256" key="23">
    <source>
        <dbReference type="ARBA" id="ARBA00047734"/>
    </source>
</evidence>
<evidence type="ECO:0000256" key="3">
    <source>
        <dbReference type="ARBA" id="ARBA00004632"/>
    </source>
</evidence>
<dbReference type="GeneID" id="123032941"/>
<evidence type="ECO:0000256" key="9">
    <source>
        <dbReference type="ARBA" id="ARBA00022801"/>
    </source>
</evidence>
<keyword evidence="5" id="KW-1003">Cell membrane</keyword>
<proteinExistence type="inferred from homology"/>
<dbReference type="CDD" id="cd03443">
    <property type="entry name" value="PaaI_thioesterase"/>
    <property type="match status" value="1"/>
</dbReference>
<keyword evidence="13" id="KW-0496">Mitochondrion</keyword>
<evidence type="ECO:0000256" key="18">
    <source>
        <dbReference type="ARBA" id="ARBA00038456"/>
    </source>
</evidence>
<comment type="catalytic activity">
    <reaction evidence="22">
        <text>octanoyl-CoA + H2O = octanoate + CoA + H(+)</text>
        <dbReference type="Rhea" id="RHEA:30143"/>
        <dbReference type="ChEBI" id="CHEBI:15377"/>
        <dbReference type="ChEBI" id="CHEBI:15378"/>
        <dbReference type="ChEBI" id="CHEBI:25646"/>
        <dbReference type="ChEBI" id="CHEBI:57287"/>
        <dbReference type="ChEBI" id="CHEBI:57386"/>
    </reaction>
    <physiologicalReaction direction="left-to-right" evidence="22">
        <dbReference type="Rhea" id="RHEA:30144"/>
    </physiologicalReaction>
</comment>
<evidence type="ECO:0000256" key="13">
    <source>
        <dbReference type="ARBA" id="ARBA00023128"/>
    </source>
</evidence>